<evidence type="ECO:0000313" key="9">
    <source>
        <dbReference type="EMBL" id="UQK58552.1"/>
    </source>
</evidence>
<keyword evidence="3 5" id="KW-0133">Cell shape</keyword>
<keyword evidence="10" id="KW-1185">Reference proteome</keyword>
<dbReference type="Gene3D" id="2.40.10.340">
    <property type="entry name" value="Rod shape-determining protein MreC, domain 1"/>
    <property type="match status" value="1"/>
</dbReference>
<dbReference type="EMBL" id="CP096649">
    <property type="protein sequence ID" value="UQK58552.1"/>
    <property type="molecule type" value="Genomic_DNA"/>
</dbReference>
<evidence type="ECO:0000256" key="5">
    <source>
        <dbReference type="PIRNR" id="PIRNR038471"/>
    </source>
</evidence>
<dbReference type="GO" id="GO:0005886">
    <property type="term" value="C:plasma membrane"/>
    <property type="evidence" value="ECO:0007669"/>
    <property type="project" value="TreeGrafter"/>
</dbReference>
<dbReference type="Proteomes" id="UP000831151">
    <property type="component" value="Chromosome"/>
</dbReference>
<comment type="function">
    <text evidence="5">Involved in formation and maintenance of cell shape.</text>
</comment>
<feature type="transmembrane region" description="Helical" evidence="7">
    <location>
        <begin position="9"/>
        <end position="26"/>
    </location>
</feature>
<feature type="domain" description="Rod shape-determining protein MreC beta-barrel core" evidence="8">
    <location>
        <begin position="123"/>
        <end position="276"/>
    </location>
</feature>
<reference evidence="9" key="1">
    <citation type="submission" date="2022-04" db="EMBL/GenBank/DDBJ databases">
        <title>Complete genome sequences of Ezakiella coagulans and Fenollaria massiliensis.</title>
        <authorList>
            <person name="France M.T."/>
            <person name="Clifford J."/>
            <person name="Narina S."/>
            <person name="Rutt L."/>
            <person name="Ravel J."/>
        </authorList>
    </citation>
    <scope>NUCLEOTIDE SEQUENCE</scope>
    <source>
        <strain evidence="9">C0061C2</strain>
    </source>
</reference>
<dbReference type="Gene3D" id="2.40.10.350">
    <property type="entry name" value="Rod shape-determining protein MreC, domain 2"/>
    <property type="match status" value="1"/>
</dbReference>
<evidence type="ECO:0000256" key="7">
    <source>
        <dbReference type="SAM" id="Phobius"/>
    </source>
</evidence>
<dbReference type="GO" id="GO:0008360">
    <property type="term" value="P:regulation of cell shape"/>
    <property type="evidence" value="ECO:0007669"/>
    <property type="project" value="UniProtKB-KW"/>
</dbReference>
<keyword evidence="7" id="KW-0472">Membrane</keyword>
<evidence type="ECO:0000256" key="4">
    <source>
        <dbReference type="ARBA" id="ARBA00032089"/>
    </source>
</evidence>
<keyword evidence="6" id="KW-0175">Coiled coil</keyword>
<keyword evidence="7" id="KW-1133">Transmembrane helix</keyword>
<dbReference type="Pfam" id="PF04085">
    <property type="entry name" value="MreC"/>
    <property type="match status" value="1"/>
</dbReference>
<evidence type="ECO:0000313" key="10">
    <source>
        <dbReference type="Proteomes" id="UP000831151"/>
    </source>
</evidence>
<keyword evidence="7" id="KW-0812">Transmembrane</keyword>
<dbReference type="InterPro" id="IPR007221">
    <property type="entry name" value="MreC"/>
</dbReference>
<dbReference type="InterPro" id="IPR042175">
    <property type="entry name" value="Cell/Rod_MreC_2"/>
</dbReference>
<accession>A0A9E7ITG9</accession>
<feature type="coiled-coil region" evidence="6">
    <location>
        <begin position="68"/>
        <end position="95"/>
    </location>
</feature>
<dbReference type="AlphaFoldDB" id="A0A9E7ITG9"/>
<dbReference type="KEGG" id="fms:M1R53_04750"/>
<gene>
    <name evidence="9" type="primary">mreC</name>
    <name evidence="9" type="ORF">M1R53_04750</name>
</gene>
<dbReference type="NCBIfam" id="TIGR00219">
    <property type="entry name" value="mreC"/>
    <property type="match status" value="1"/>
</dbReference>
<dbReference type="PANTHER" id="PTHR34138">
    <property type="entry name" value="CELL SHAPE-DETERMINING PROTEIN MREC"/>
    <property type="match status" value="1"/>
</dbReference>
<dbReference type="InterPro" id="IPR042177">
    <property type="entry name" value="Cell/Rod_1"/>
</dbReference>
<evidence type="ECO:0000256" key="3">
    <source>
        <dbReference type="ARBA" id="ARBA00022960"/>
    </source>
</evidence>
<organism evidence="9 10">
    <name type="scientific">Fenollaria massiliensis</name>
    <dbReference type="NCBI Taxonomy" id="938288"/>
    <lineage>
        <taxon>Bacteria</taxon>
        <taxon>Bacillati</taxon>
        <taxon>Bacillota</taxon>
        <taxon>Clostridia</taxon>
        <taxon>Eubacteriales</taxon>
        <taxon>Fenollaria</taxon>
    </lineage>
</organism>
<evidence type="ECO:0000256" key="2">
    <source>
        <dbReference type="ARBA" id="ARBA00013855"/>
    </source>
</evidence>
<evidence type="ECO:0000256" key="6">
    <source>
        <dbReference type="SAM" id="Coils"/>
    </source>
</evidence>
<dbReference type="InterPro" id="IPR055342">
    <property type="entry name" value="MreC_beta-barrel_core"/>
</dbReference>
<proteinExistence type="inferred from homology"/>
<dbReference type="RefSeq" id="WP_249242161.1">
    <property type="nucleotide sequence ID" value="NZ_CP096649.1"/>
</dbReference>
<protein>
    <recommendedName>
        <fullName evidence="2 5">Cell shape-determining protein MreC</fullName>
    </recommendedName>
    <alternativeName>
        <fullName evidence="4 5">Cell shape protein MreC</fullName>
    </alternativeName>
</protein>
<dbReference type="PANTHER" id="PTHR34138:SF1">
    <property type="entry name" value="CELL SHAPE-DETERMINING PROTEIN MREC"/>
    <property type="match status" value="1"/>
</dbReference>
<dbReference type="PIRSF" id="PIRSF038471">
    <property type="entry name" value="MreC"/>
    <property type="match status" value="1"/>
</dbReference>
<evidence type="ECO:0000259" key="8">
    <source>
        <dbReference type="Pfam" id="PF04085"/>
    </source>
</evidence>
<comment type="similarity">
    <text evidence="1 5">Belongs to the MreC family.</text>
</comment>
<evidence type="ECO:0000256" key="1">
    <source>
        <dbReference type="ARBA" id="ARBA00009369"/>
    </source>
</evidence>
<sequence length="277" mass="31016">MNFIKKHKVILTILVLLLAIVIIITINNKKKSLNSIESAPSDIMSKISSFFYGGANRISNGFKGLFSKDDSKSKIKELEEKVSILEDKNRELETVIMKSSYLKKEYNLLQNTKYDLTKAKIASMDPDEWYKRFTINKGKKDGVKDGDIVIGASEIQNNVYIEGLLGKITDASKDSSRVISLNDDKFKVSFNILRNNESGVMGGTFDSKIEGYMFDSNADVLVGDKLITSSSSDEYPPNIYLGEVVEVINDESNLKKLIKVKAAVDIKDVSNVFIIKR</sequence>
<name>A0A9E7ITG9_9FIRM</name>